<dbReference type="GO" id="GO:0008757">
    <property type="term" value="F:S-adenosylmethionine-dependent methyltransferase activity"/>
    <property type="evidence" value="ECO:0007669"/>
    <property type="project" value="InterPro"/>
</dbReference>
<evidence type="ECO:0000313" key="4">
    <source>
        <dbReference type="EMBL" id="KAJ3095013.1"/>
    </source>
</evidence>
<feature type="domain" description="Methyltransferase type 11" evidence="3">
    <location>
        <begin position="97"/>
        <end position="186"/>
    </location>
</feature>
<dbReference type="InterPro" id="IPR029063">
    <property type="entry name" value="SAM-dependent_MTases_sf"/>
</dbReference>
<comment type="caution">
    <text evidence="4">The sequence shown here is derived from an EMBL/GenBank/DDBJ whole genome shotgun (WGS) entry which is preliminary data.</text>
</comment>
<dbReference type="AlphaFoldDB" id="A0AAD5SR43"/>
<dbReference type="Proteomes" id="UP001211907">
    <property type="component" value="Unassembled WGS sequence"/>
</dbReference>
<dbReference type="Pfam" id="PF08241">
    <property type="entry name" value="Methyltransf_11"/>
    <property type="match status" value="1"/>
</dbReference>
<keyword evidence="5" id="KW-1185">Reference proteome</keyword>
<protein>
    <submittedName>
        <fullName evidence="4">tRNA methyltransferase, has a role in tRNA modification</fullName>
    </submittedName>
</protein>
<reference evidence="4" key="1">
    <citation type="submission" date="2020-05" db="EMBL/GenBank/DDBJ databases">
        <title>Phylogenomic resolution of chytrid fungi.</title>
        <authorList>
            <person name="Stajich J.E."/>
            <person name="Amses K."/>
            <person name="Simmons R."/>
            <person name="Seto K."/>
            <person name="Myers J."/>
            <person name="Bonds A."/>
            <person name="Quandt C.A."/>
            <person name="Barry K."/>
            <person name="Liu P."/>
            <person name="Grigoriev I."/>
            <person name="Longcore J.E."/>
            <person name="James T.Y."/>
        </authorList>
    </citation>
    <scope>NUCLEOTIDE SEQUENCE</scope>
    <source>
        <strain evidence="4">JEL0513</strain>
    </source>
</reference>
<dbReference type="Gene3D" id="3.40.50.150">
    <property type="entry name" value="Vaccinia Virus protein VP39"/>
    <property type="match status" value="1"/>
</dbReference>
<gene>
    <name evidence="4" type="primary">TRM9</name>
    <name evidence="4" type="ORF">HK100_005946</name>
</gene>
<dbReference type="InterPro" id="IPR051422">
    <property type="entry name" value="AlkB_tRNA_MeTrf/Diox"/>
</dbReference>
<name>A0AAD5SR43_9FUNG</name>
<accession>A0AAD5SR43</accession>
<dbReference type="FunFam" id="3.40.50.150:FF:000195">
    <property type="entry name" value="Methyltransferase domain containing protein"/>
    <property type="match status" value="1"/>
</dbReference>
<dbReference type="GO" id="GO:0106335">
    <property type="term" value="F:tRNA (5-carboxymethyluridine(34)-5-O)-methyltransferase activity"/>
    <property type="evidence" value="ECO:0007669"/>
    <property type="project" value="TreeGrafter"/>
</dbReference>
<proteinExistence type="predicted"/>
<evidence type="ECO:0000313" key="5">
    <source>
        <dbReference type="Proteomes" id="UP001211907"/>
    </source>
</evidence>
<dbReference type="CDD" id="cd02440">
    <property type="entry name" value="AdoMet_MTases"/>
    <property type="match status" value="1"/>
</dbReference>
<dbReference type="GO" id="GO:0000049">
    <property type="term" value="F:tRNA binding"/>
    <property type="evidence" value="ECO:0007669"/>
    <property type="project" value="TreeGrafter"/>
</dbReference>
<dbReference type="InterPro" id="IPR013216">
    <property type="entry name" value="Methyltransf_11"/>
</dbReference>
<evidence type="ECO:0000256" key="2">
    <source>
        <dbReference type="ARBA" id="ARBA00022679"/>
    </source>
</evidence>
<keyword evidence="2" id="KW-0808">Transferase</keyword>
<organism evidence="4 5">
    <name type="scientific">Physocladia obscura</name>
    <dbReference type="NCBI Taxonomy" id="109957"/>
    <lineage>
        <taxon>Eukaryota</taxon>
        <taxon>Fungi</taxon>
        <taxon>Fungi incertae sedis</taxon>
        <taxon>Chytridiomycota</taxon>
        <taxon>Chytridiomycota incertae sedis</taxon>
        <taxon>Chytridiomycetes</taxon>
        <taxon>Chytridiales</taxon>
        <taxon>Chytriomycetaceae</taxon>
        <taxon>Physocladia</taxon>
    </lineage>
</organism>
<dbReference type="GO" id="GO:0002098">
    <property type="term" value="P:tRNA wobble uridine modification"/>
    <property type="evidence" value="ECO:0007669"/>
    <property type="project" value="TreeGrafter"/>
</dbReference>
<dbReference type="PANTHER" id="PTHR13069:SF21">
    <property type="entry name" value="ALKYLATED DNA REPAIR PROTEIN ALKB HOMOLOG 8"/>
    <property type="match status" value="1"/>
</dbReference>
<dbReference type="PANTHER" id="PTHR13069">
    <property type="entry name" value="ALKYLATED DNA REPAIR PROTEIN ALKB HOMOLOG 8"/>
    <property type="match status" value="1"/>
</dbReference>
<keyword evidence="1 4" id="KW-0489">Methyltransferase</keyword>
<dbReference type="GO" id="GO:0030488">
    <property type="term" value="P:tRNA methylation"/>
    <property type="evidence" value="ECO:0007669"/>
    <property type="project" value="TreeGrafter"/>
</dbReference>
<dbReference type="EMBL" id="JADGJH010002762">
    <property type="protein sequence ID" value="KAJ3095013.1"/>
    <property type="molecule type" value="Genomic_DNA"/>
</dbReference>
<sequence length="320" mass="35947">MKSPENRDSTTSLQLLPIQETRLPLPCIVNEEQHLHWQICSLKSQLFGMEREELIERTHVQAVYQEIAGHFSATRYKPWPVVENFLKELQPSSLGADVGCGNGKYLGVNPDVFTIGSDWSSNLASIAHSRGFEALVADNLSLPFRPNAFDFVLSIAVIHHFASFNRRVSAVRELARVLKSGGKLLIFVWALEQEDGSRRRFETQDVFVPWNLAKAKSTPVTAAGNQTNAKKTSITDFRDDTNDGENKMKLEQALNALNLDPNHGVERTVVKSGNENVVYQRYYHVFVRGELDSVVEAAGGLQIETSGYDRDNWYIVANKL</sequence>
<dbReference type="GO" id="GO:0005737">
    <property type="term" value="C:cytoplasm"/>
    <property type="evidence" value="ECO:0007669"/>
    <property type="project" value="TreeGrafter"/>
</dbReference>
<dbReference type="GO" id="GO:0005634">
    <property type="term" value="C:nucleus"/>
    <property type="evidence" value="ECO:0007669"/>
    <property type="project" value="TreeGrafter"/>
</dbReference>
<evidence type="ECO:0000259" key="3">
    <source>
        <dbReference type="Pfam" id="PF08241"/>
    </source>
</evidence>
<dbReference type="SUPFAM" id="SSF53335">
    <property type="entry name" value="S-adenosyl-L-methionine-dependent methyltransferases"/>
    <property type="match status" value="1"/>
</dbReference>
<evidence type="ECO:0000256" key="1">
    <source>
        <dbReference type="ARBA" id="ARBA00022603"/>
    </source>
</evidence>